<sequence>MKKIVLIVLLALGAAWFGGRALVHQFMPVAEAAALDAEHARIADAFLDHLDAGRYDDALAMLDANAREALAGGKLQEVWTSLSSQLGARTSRSALRGESVDGTPVATSTLTFAMLSLDARIAVDADRHISGFRLVPATAASTPAAPVETAAFVETEAMLGDGARALPATLTRPRANAPVAAVVFVHGSGPHDRDETVGLNKPFRDLAHGLAERGIASLRYEKRTKARPEDFASGDFDVDDEVVDDAAAAVRQLRDTDGIDPARVFVAGHSLGALMAPRIAQRAPEVAGLVLLAAPARPIADIYIEQIEFLAAGDGSVSDDERAKLDIERAKAAAIATLTPDAPAADNLLGLPARFWIDLRDYDPVAVAGTIPQPMLVLQGARDYQVTPAGDFARWQAAFGDETRVTLREFPGLNHLFIAGTGAPNPQEYSVEGHVDAGVIDAIADWISGLPGRNAAASSR</sequence>
<protein>
    <recommendedName>
        <fullName evidence="5">Alpha/beta fold hydrolase</fullName>
    </recommendedName>
</protein>
<dbReference type="Gene3D" id="3.40.50.1820">
    <property type="entry name" value="alpha/beta hydrolase"/>
    <property type="match status" value="1"/>
</dbReference>
<dbReference type="SUPFAM" id="SSF53474">
    <property type="entry name" value="alpha/beta-Hydrolases"/>
    <property type="match status" value="1"/>
</dbReference>
<name>A0A7W8D5U3_9GAMM</name>
<dbReference type="RefSeq" id="WP_183960995.1">
    <property type="nucleotide sequence ID" value="NZ_JACHHP010000003.1"/>
</dbReference>
<accession>A0A7W8D5U3</accession>
<dbReference type="InterPro" id="IPR022742">
    <property type="entry name" value="Hydrolase_4"/>
</dbReference>
<feature type="domain" description="DUF3887" evidence="2">
    <location>
        <begin position="43"/>
        <end position="132"/>
    </location>
</feature>
<dbReference type="Proteomes" id="UP000521199">
    <property type="component" value="Unassembled WGS sequence"/>
</dbReference>
<dbReference type="Pfam" id="PF13026">
    <property type="entry name" value="DUF3887"/>
    <property type="match status" value="1"/>
</dbReference>
<evidence type="ECO:0008006" key="5">
    <source>
        <dbReference type="Google" id="ProtNLM"/>
    </source>
</evidence>
<reference evidence="3 4" key="1">
    <citation type="submission" date="2020-08" db="EMBL/GenBank/DDBJ databases">
        <title>Genomic Encyclopedia of Type Strains, Phase IV (KMG-IV): sequencing the most valuable type-strain genomes for metagenomic binning, comparative biology and taxonomic classification.</title>
        <authorList>
            <person name="Goeker M."/>
        </authorList>
    </citation>
    <scope>NUCLEOTIDE SEQUENCE [LARGE SCALE GENOMIC DNA]</scope>
    <source>
        <strain evidence="3 4">DSM 24163</strain>
    </source>
</reference>
<evidence type="ECO:0000313" key="4">
    <source>
        <dbReference type="Proteomes" id="UP000521199"/>
    </source>
</evidence>
<dbReference type="PANTHER" id="PTHR43265:SF1">
    <property type="entry name" value="ESTERASE ESTD"/>
    <property type="match status" value="1"/>
</dbReference>
<dbReference type="Gene3D" id="3.10.450.590">
    <property type="match status" value="1"/>
</dbReference>
<dbReference type="EMBL" id="JACHHP010000003">
    <property type="protein sequence ID" value="MBB5208468.1"/>
    <property type="molecule type" value="Genomic_DNA"/>
</dbReference>
<dbReference type="AlphaFoldDB" id="A0A7W8D5U3"/>
<dbReference type="InterPro" id="IPR029058">
    <property type="entry name" value="AB_hydrolase_fold"/>
</dbReference>
<feature type="domain" description="Serine aminopeptidase S33" evidence="1">
    <location>
        <begin position="178"/>
        <end position="301"/>
    </location>
</feature>
<dbReference type="InterPro" id="IPR024981">
    <property type="entry name" value="DUF3887"/>
</dbReference>
<proteinExistence type="predicted"/>
<evidence type="ECO:0000259" key="2">
    <source>
        <dbReference type="Pfam" id="PF13026"/>
    </source>
</evidence>
<dbReference type="PANTHER" id="PTHR43265">
    <property type="entry name" value="ESTERASE ESTD"/>
    <property type="match status" value="1"/>
</dbReference>
<evidence type="ECO:0000259" key="1">
    <source>
        <dbReference type="Pfam" id="PF12146"/>
    </source>
</evidence>
<keyword evidence="4" id="KW-1185">Reference proteome</keyword>
<organism evidence="3 4">
    <name type="scientific">Chiayiivirga flava</name>
    <dbReference type="NCBI Taxonomy" id="659595"/>
    <lineage>
        <taxon>Bacteria</taxon>
        <taxon>Pseudomonadati</taxon>
        <taxon>Pseudomonadota</taxon>
        <taxon>Gammaproteobacteria</taxon>
        <taxon>Lysobacterales</taxon>
        <taxon>Lysobacteraceae</taxon>
        <taxon>Chiayiivirga</taxon>
    </lineage>
</organism>
<evidence type="ECO:0000313" key="3">
    <source>
        <dbReference type="EMBL" id="MBB5208468.1"/>
    </source>
</evidence>
<gene>
    <name evidence="3" type="ORF">HNQ52_002010</name>
</gene>
<dbReference type="GO" id="GO:0052689">
    <property type="term" value="F:carboxylic ester hydrolase activity"/>
    <property type="evidence" value="ECO:0007669"/>
    <property type="project" value="TreeGrafter"/>
</dbReference>
<dbReference type="InterPro" id="IPR053145">
    <property type="entry name" value="AB_hydrolase_Est10"/>
</dbReference>
<comment type="caution">
    <text evidence="3">The sequence shown here is derived from an EMBL/GenBank/DDBJ whole genome shotgun (WGS) entry which is preliminary data.</text>
</comment>
<dbReference type="Pfam" id="PF12146">
    <property type="entry name" value="Hydrolase_4"/>
    <property type="match status" value="1"/>
</dbReference>